<dbReference type="EMBL" id="JAAMPC010000008">
    <property type="protein sequence ID" value="KAG2300172.1"/>
    <property type="molecule type" value="Genomic_DNA"/>
</dbReference>
<feature type="compositionally biased region" description="Basic residues" evidence="1">
    <location>
        <begin position="52"/>
        <end position="61"/>
    </location>
</feature>
<feature type="region of interest" description="Disordered" evidence="1">
    <location>
        <begin position="35"/>
        <end position="61"/>
    </location>
</feature>
<evidence type="ECO:0000256" key="1">
    <source>
        <dbReference type="SAM" id="MobiDB-lite"/>
    </source>
</evidence>
<organism evidence="2 3">
    <name type="scientific">Brassica carinata</name>
    <name type="common">Ethiopian mustard</name>
    <name type="synonym">Abyssinian cabbage</name>
    <dbReference type="NCBI Taxonomy" id="52824"/>
    <lineage>
        <taxon>Eukaryota</taxon>
        <taxon>Viridiplantae</taxon>
        <taxon>Streptophyta</taxon>
        <taxon>Embryophyta</taxon>
        <taxon>Tracheophyta</taxon>
        <taxon>Spermatophyta</taxon>
        <taxon>Magnoliopsida</taxon>
        <taxon>eudicotyledons</taxon>
        <taxon>Gunneridae</taxon>
        <taxon>Pentapetalae</taxon>
        <taxon>rosids</taxon>
        <taxon>malvids</taxon>
        <taxon>Brassicales</taxon>
        <taxon>Brassicaceae</taxon>
        <taxon>Brassiceae</taxon>
        <taxon>Brassica</taxon>
    </lineage>
</organism>
<reference evidence="2 3" key="1">
    <citation type="submission" date="2020-02" db="EMBL/GenBank/DDBJ databases">
        <authorList>
            <person name="Ma Q."/>
            <person name="Huang Y."/>
            <person name="Song X."/>
            <person name="Pei D."/>
        </authorList>
    </citation>
    <scope>NUCLEOTIDE SEQUENCE [LARGE SCALE GENOMIC DNA]</scope>
    <source>
        <strain evidence="2">Sxm20200214</strain>
        <tissue evidence="2">Leaf</tissue>
    </source>
</reference>
<sequence>MEAAIKTLENQLKQKKENLKKLQDEVNSLESVIQSLKPKKLSNNRRSQASPRRIKQKKKKKSIENLFRDRLLFGGGGSMQLTINDTHRKNPNYRDDYWKKEVQNKIKPTIEKFLENFDEINIYPEKTKYKHIYPKNHQGLGPKTIVLPEASPITTINLHSFGFIETLYIQNPEQQLKIFSQGLKTAVSRYFTRYAKNKEVFMQYYRNYPEFQITET</sequence>
<accession>A0A8X7S5A1</accession>
<dbReference type="Proteomes" id="UP000886595">
    <property type="component" value="Unassembled WGS sequence"/>
</dbReference>
<name>A0A8X7S5A1_BRACI</name>
<gene>
    <name evidence="2" type="ORF">Bca52824_036644</name>
</gene>
<keyword evidence="3" id="KW-1185">Reference proteome</keyword>
<evidence type="ECO:0000313" key="2">
    <source>
        <dbReference type="EMBL" id="KAG2300172.1"/>
    </source>
</evidence>
<comment type="caution">
    <text evidence="2">The sequence shown here is derived from an EMBL/GenBank/DDBJ whole genome shotgun (WGS) entry which is preliminary data.</text>
</comment>
<proteinExistence type="predicted"/>
<dbReference type="OrthoDB" id="1747532at2759"/>
<dbReference type="AlphaFoldDB" id="A0A8X7S5A1"/>
<evidence type="ECO:0000313" key="3">
    <source>
        <dbReference type="Proteomes" id="UP000886595"/>
    </source>
</evidence>
<protein>
    <submittedName>
        <fullName evidence="2">Uncharacterized protein</fullName>
    </submittedName>
</protein>